<organism evidence="2 3">
    <name type="scientific">Pectobacterium versatile</name>
    <dbReference type="NCBI Taxonomy" id="2488639"/>
    <lineage>
        <taxon>Bacteria</taxon>
        <taxon>Pseudomonadati</taxon>
        <taxon>Pseudomonadota</taxon>
        <taxon>Gammaproteobacteria</taxon>
        <taxon>Enterobacterales</taxon>
        <taxon>Pectobacteriaceae</taxon>
        <taxon>Pectobacterium</taxon>
    </lineage>
</organism>
<dbReference type="Pfam" id="PF00350">
    <property type="entry name" value="Dynamin_N"/>
    <property type="match status" value="1"/>
</dbReference>
<accession>A0ABU8K5S0</accession>
<evidence type="ECO:0000313" key="2">
    <source>
        <dbReference type="EMBL" id="MEI7105038.1"/>
    </source>
</evidence>
<keyword evidence="3" id="KW-1185">Reference proteome</keyword>
<sequence length="612" mass="66876">MSHPPANRGELLAVFSRVAAQFTAASQTVDECERRIKPLLSALSIAQKSDPWASSALSEDHDFLQLVKDCTYTLREQLEQQMAQVLSYQKKNNFRQRFNDSLLIYVYGKVKAGKSSLGNFIAWGRSQPDDAIKALVSPIPQFFVEADSGVSEAMTPDRMARQQHFTVGVTETTNSVQGFTLPGLTWVDSPGVHSVTAVNGALAQEYADAADLILYLSNSSSPGRKSDLDEICRLIDKNKPIMVLIPASDTFDEDVDDEGNLVATLVMKPDSDRSEQERYVANELASRVDIASSGVSIQTISVDYAWHGAEAECNERWQESGLGTFAATIASVAQSGAVHMKQRTPLVNHKNFCDDLQTNSQGLLDILAGLEEQLKHACQQLNWRSGQIHAELDQRLQPRIDKMAEQYAMDDRLYLQHCSQVWEQEFAASVAALLDGVKDEFDQMAGCINALVATDRAIPGFKKRVERIAFNSSLGEKVGKASGAALGAAIGGIAGSIVPGVGTLVGSGLGGLVGGLFGGYGGGKVGEHFNKTEYEELELGDNRDEVALQTRQVLSARGKRELEALTLQLEKACYGDVQQWLSNIRQVLVCLQQELNEQIHTLSKELKQHELA</sequence>
<dbReference type="Proteomes" id="UP001313132">
    <property type="component" value="Unassembled WGS sequence"/>
</dbReference>
<dbReference type="InterPro" id="IPR027417">
    <property type="entry name" value="P-loop_NTPase"/>
</dbReference>
<proteinExistence type="predicted"/>
<dbReference type="EMBL" id="JBBBON010000033">
    <property type="protein sequence ID" value="MEI7105038.1"/>
    <property type="molecule type" value="Genomic_DNA"/>
</dbReference>
<dbReference type="SUPFAM" id="SSF52540">
    <property type="entry name" value="P-loop containing nucleoside triphosphate hydrolases"/>
    <property type="match status" value="1"/>
</dbReference>
<evidence type="ECO:0000259" key="1">
    <source>
        <dbReference type="Pfam" id="PF00350"/>
    </source>
</evidence>
<name>A0ABU8K5S0_9GAMM</name>
<dbReference type="InterPro" id="IPR045063">
    <property type="entry name" value="Dynamin_N"/>
</dbReference>
<gene>
    <name evidence="2" type="ORF">WCT63_21705</name>
</gene>
<dbReference type="Gene3D" id="3.40.50.300">
    <property type="entry name" value="P-loop containing nucleotide triphosphate hydrolases"/>
    <property type="match status" value="1"/>
</dbReference>
<protein>
    <submittedName>
        <fullName evidence="2">Dynamin family protein</fullName>
    </submittedName>
</protein>
<dbReference type="RefSeq" id="WP_130639384.1">
    <property type="nucleotide sequence ID" value="NZ_CP084654.1"/>
</dbReference>
<evidence type="ECO:0000313" key="3">
    <source>
        <dbReference type="Proteomes" id="UP001313132"/>
    </source>
</evidence>
<reference evidence="2 3" key="1">
    <citation type="submission" date="2024-03" db="EMBL/GenBank/DDBJ databases">
        <title>Analysis of soft rot Pectobacteriaceae population diversity in US potato growing regions between 2016 and 2022.</title>
        <authorList>
            <person name="Ma X."/>
            <person name="Zhang X."/>
            <person name="Stodghill P."/>
            <person name="Rioux R."/>
            <person name="Babler B."/>
            <person name="Shrestha S."/>
            <person name="Babler B."/>
            <person name="Rivedal H."/>
            <person name="Frost K."/>
            <person name="Hao J."/>
            <person name="Secor G."/>
            <person name="Swingle B."/>
        </authorList>
    </citation>
    <scope>NUCLEOTIDE SEQUENCE [LARGE SCALE GENOMIC DNA]</scope>
    <source>
        <strain evidence="2 3">UMSS2</strain>
    </source>
</reference>
<feature type="domain" description="Dynamin N-terminal" evidence="1">
    <location>
        <begin position="172"/>
        <end position="245"/>
    </location>
</feature>
<comment type="caution">
    <text evidence="2">The sequence shown here is derived from an EMBL/GenBank/DDBJ whole genome shotgun (WGS) entry which is preliminary data.</text>
</comment>